<feature type="coiled-coil region" evidence="1">
    <location>
        <begin position="660"/>
        <end position="733"/>
    </location>
</feature>
<dbReference type="PANTHER" id="PTHR45703:SF36">
    <property type="entry name" value="DYNEIN HEAVY CHAIN, CYTOPLASMIC"/>
    <property type="match status" value="1"/>
</dbReference>
<dbReference type="Gene3D" id="3.40.50.300">
    <property type="entry name" value="P-loop containing nucleotide triphosphate hydrolases"/>
    <property type="match status" value="4"/>
</dbReference>
<feature type="domain" description="Dynein heavy chain hydrolytic ATP-binding dynein motor region" evidence="3">
    <location>
        <begin position="1279"/>
        <end position="1627"/>
    </location>
</feature>
<evidence type="ECO:0000259" key="4">
    <source>
        <dbReference type="Pfam" id="PF12777"/>
    </source>
</evidence>
<gene>
    <name evidence="5" type="ORF">A3Q56_04070</name>
</gene>
<dbReference type="InterPro" id="IPR042228">
    <property type="entry name" value="Dynein_linker_3"/>
</dbReference>
<dbReference type="GO" id="GO:0007018">
    <property type="term" value="P:microtubule-based movement"/>
    <property type="evidence" value="ECO:0007669"/>
    <property type="project" value="InterPro"/>
</dbReference>
<comment type="caution">
    <text evidence="5">The sequence shown here is derived from an EMBL/GenBank/DDBJ whole genome shotgun (WGS) entry which is preliminary data.</text>
</comment>
<sequence length="3819" mass="448085">MERIKSWKNVIFRGIEDSSNSNVQQSLRREFTHIGFIKSPEIKPIPGLIREDTWTLNPSIHDNVIYRSPSNTIGNNYSPKAKDLFCTARTIKSSKKRSKYESYCDYETTGLLIQTDSCIDDNRPGSPLQQINLIRNTLKKVNDSNVRMCDMQRYHNYINDSIDSKIILQQCSGELEKLWGSLLLRFSETDLYNNKSLLENIHGDINESYAYSLKKCIVNYILRSEEAQTRLNLKSMSDIHSNWMENKVFIDIDSDQNKIPISPTQFYSLIDSKCTETRKFLIDEWMKTILNILLKKKHFWENYLPSKKKKKNKESNINDQKNTNISQITGFFKTISSLLSIQLRYMTNKMISEFIEMFEAYYIHSSNFLNNKCSLLLLNIIIKNKKVTLSPNYKDCHLILIKCFHTIIKTVKNIPNVENMLFKSFKNLTKTDASNQKKSLFDSRNNIIQLKDLYENIIFESSVCVRSIQFDDNCVTSRINYATEILKLNFENPKLYLQNYSVFYHLSNNKSHQEITEFLEHSHSLEGLVLINIQFNMICLNSESINNELYGRGNDLIKLIVKFQNNQNREANKAIIREFEVISENLNNKITKTEELINQQKYLVKISEVEIHRLIEYIRSAAKRFEFLAEYSNMSTDDIKLNTSVIHWPDHLKNLLGMCKNNLEHSRDTIQNELVNKIKETKTEIDSYYDELYTYKKKELITQDELKHNATELEEISNKVERLYANCKQINYEENLLDREVTVFENLEQLMHVKNNYYDLWKISYDFYLKNDTWCNGYLKDLDYEEFNTTINNMLNRMNELMVEFSDLVSPRTIAEKMKHKIQKLMQNSPIIKNLCSKALRERHWIEISKLMDIYSINEEKVCFNLMLEYDVQNFSEGIDKITQRAEQEWKIEKSLQEIQGIWNVLKLNIKEYSEYPSYYMLGEIEDIVSMIDNHSIRIKFLKVSNHVEPFLKNLNEINENLQNMSKIFSLWPQVQSFWVYLKPMFGISDILSQIPDEYNEFIMADSDWKDIMINAHNKKVCIDVLTINQLYMRLDQIYKRTENIIKTMRSYLAKKRNGFARFWFISDESLMKILANSQNFLELQEKISTLFPCIDRLDIDENNGEVVVISNKNDVTVLVDKVNVNKYEASVENLLTNFQNNLKITIKSNINTCVEHYEKYTFESLITAFPIQTVLVSEYIIWTKLISKAIRNADIRKFVHLYTEKLEKIFQQLKTKWTCNVYNCAIMILNLRDIISSLVEDNNNNLLNCESFEWLKQMRYDLHDGNINVHMMDYNHEYKCDYLGDVVCMVSTSKTDRCTRSLFLSFCEHRMCTLTNDVCNGASQYVFENLSACLGIENINYVCFSSDYRKSMCNIFKGVVQCGMWCCMVNINDMHRENLDFTLDCMNLVKFSFNHQKNMINIDSCQFVFEGNCNFLFLLNMEPNNIGRKSNVKIPDSILDKFRTFHFIIPNLEKISKNLMICHTTTELNQMGKALIKYLNIVYAICGFQPNVVLILQVYKELNISNPQNENNFKKLLLGPAISKIFYPKISLLHYHLITDVFKIIFQDLSNVNEILLEPMKLSTSKISSKELVDNMDQFLMAFDELISIRNLSNSSYFMSQVASIYNQLCTNDSIFVYGPIFTGKSTCINIALGIFEKLNLHDKNYNSIHQNSIDFNALSFDQIFGSYNKYGDWSDGYLERQMKQCSLNSLKLYVLHIESVLDQHMWFDIIMYFMKNNHFYLNSGDIIGMPYNLKIIIETNSITNSSPLVIMLHPIPSIYISNVVNSECNFYRNNNIQVIFPHDHMFNLLLERFIVETSRYLQNDEEISCLTELCNWLFKPVIEFCIEKCQTIIGNFINPALYLQNFIKYFSTLFSIEKIDQLNNSMLRLLAMQSNLTTSQITKHRAPNILRLNKNSLIPQKNSIYDYYYEIGYTWKSWSDLKFEKFPLTEEMDYNSDLTSCVAQMYFSYKFFENKQNVVVLGDKQSGKSFNFKQLLNQYNLHTYLTICIPSESSHNEMASEIISKLERKSKNLYAPAFDNNFIIYVDDVTLPNLSIERQDLDYPIMGTISNYSKQGTIYNESEFEFLHVDKCTMGVSLKGDIEDVQFNCNFYRYFIKFVPIIKKPLDKSEILSILCNFFDIVYTKNSPIFMVKICEATVNLYEWVFDLLHDQRNIPHRNILLSLTDVFLVIKNIHKFGSSIGVSNKQPYIIEPILLRWINELFNNIFMRIFHFVQDIEQFYTRIAIQLKQYFKVNWEDLKMSTFEDISLFGILPEKYNKSSKVNNKDPKLEQYGLFSSMAYVKQRINEYLIEYQNDNNTEFNELCCTTQMAKIILGISRSLYDNENDYNCTYYLNGKIGTGKIKILKLAAKLLNVGFLDLNFTKNPIDTLKEYISIYKSDIAENCSKAIFIAISNANILYDNEFVNLIIRYNKNSNFEIYLDESQKETENEMWLKKISTIIRCKFFITVDCINIIEKSHLKKDIMTLKPFHFSRLSEKQILHEKYIRKLLESCKIYNVKSWTESTLQEIINYYINPSVPPEYRDSIQPLVIGMYSIYIHYFKKFANIHKIDYAKFTHHTKFINYCKNVKKFLLQHSNHLNHLLEQIEKYHQILSKSESELKNMKIHLKKVEEKLKITVNQTNVLVDQRECETFEIEEKKEALAAEEAMSNEIVARATQIRNECENDVTLAKPLLEEACTALNDINLNDIADVKAMRNPHVIIKLVMESVCVLLEIKPERKKDRNTGKPYDDYWSSTQKLLSDIKMIDRLKLYDKDNIPQAIIQKLREKYISNPIFDPKVVRKASIAVEGLCKWVIAIDKYDRISKEIAPKRDKLLMADKEVITKKLEVQAKSNEILEMEQRIEELKDEHENMQIKKNNLMANVTESKSRLKNAQDIYNTLEDESEMWQAKKENHTKLQNTLMADVCLFSAFITYMGVFQETDRNLMVVEWYDLIEETIEQKPGFVDGDYDYILEMCNLRKFCKPITSKINSKSKIMLQNVSIIIKSNLFLILYDPDDIAEKYIRFYEKENNIQTILASVSEDRWLNNFNDCLYLDNPILVIYHFDYIHDKVLQIINSLNAQSHLYNLTNLDNKNVIRHKQIYFCIKYIKPCNLSDVLYQTCVIDFSADLNCAQKKIVETIAESFGIISELEYIDYQNKIYEKQLIINKYNEDIIDFSISLEDDMVNNAEKISDIIMLKGKQVEVYESLKEETVEKTSSVVVDTIIRFYQAFRFTNRVDPFYKIYNTFESINDVIENCKSAKLSVDMSENEIECVLIQDVWPILSVRYSSGHKGIFEKLFAHKNLNRMETWDSLQITLQEMIMQHNSKNNQISKRLNLPNPLSLCELVKKTNFSSISSYPLYVIKTDSIQYSLNKIYECDEILNKSNIIHLPEISDLSSNSANYESIVKCIKKGCWLIISKLTLSCQDYVLIDKFINHYLIYKTKFSMWLIASNLNWDCIPLNILNKSVRITLESKISQSHSKIKNFILPQVKYLSTNVNMVEEKLNFLNNSNHNNKKYFEYHKSLQNLINQIQKSIYFFQESLAENSSFIVDNVSPNSISSASSVVSGDKDKPAIPKKCNSVINNYLLAEIKNLVLICRNVNSSIYSYLNCIHNTLNHSYVKCNSVNCLDITSDIVPSWCIKDTHISKPYDGNVSIQYIIDQMHERFLHMTDLFDKKTFTFNANYFTHMSKLFSVVQLHYSMITNCQFQLVILVTQLLDNESEVSSITETISSIQDIAKSNSTYNIENFVVEIDDFTSHVSIYPSMLNMGIKVKYLDTQLMLLDEKEELLPRDVLNFNTVQTSFTFDDDLISIIQKYGYNRVFIRRRQTKMETNTDN</sequence>
<dbReference type="Gene3D" id="1.20.140.100">
    <property type="entry name" value="Dynein heavy chain, N-terminal domain 2"/>
    <property type="match status" value="1"/>
</dbReference>
<dbReference type="Gene3D" id="1.10.287.2620">
    <property type="match status" value="1"/>
</dbReference>
<dbReference type="Gene3D" id="1.20.920.20">
    <property type="match status" value="1"/>
</dbReference>
<dbReference type="GO" id="GO:0005524">
    <property type="term" value="F:ATP binding"/>
    <property type="evidence" value="ECO:0007669"/>
    <property type="project" value="InterPro"/>
</dbReference>
<dbReference type="PANTHER" id="PTHR45703">
    <property type="entry name" value="DYNEIN HEAVY CHAIN"/>
    <property type="match status" value="1"/>
</dbReference>
<evidence type="ECO:0000259" key="3">
    <source>
        <dbReference type="Pfam" id="PF12774"/>
    </source>
</evidence>
<evidence type="ECO:0000256" key="1">
    <source>
        <dbReference type="SAM" id="Coils"/>
    </source>
</evidence>
<feature type="domain" description="Dynein heavy chain linker" evidence="2">
    <location>
        <begin position="748"/>
        <end position="1154"/>
    </location>
</feature>
<dbReference type="Gene3D" id="1.20.58.1120">
    <property type="match status" value="1"/>
</dbReference>
<dbReference type="Pfam" id="PF12775">
    <property type="entry name" value="AAA_7"/>
    <property type="match status" value="1"/>
</dbReference>
<organism evidence="5 6">
    <name type="scientific">Intoshia linei</name>
    <dbReference type="NCBI Taxonomy" id="1819745"/>
    <lineage>
        <taxon>Eukaryota</taxon>
        <taxon>Metazoa</taxon>
        <taxon>Spiralia</taxon>
        <taxon>Lophotrochozoa</taxon>
        <taxon>Mesozoa</taxon>
        <taxon>Orthonectida</taxon>
        <taxon>Rhopaluridae</taxon>
        <taxon>Intoshia</taxon>
    </lineage>
</organism>
<name>A0A177B381_9BILA</name>
<dbReference type="Gene3D" id="3.20.180.20">
    <property type="entry name" value="Dynein heavy chain, N-terminal domain 2"/>
    <property type="match status" value="1"/>
</dbReference>
<reference evidence="5 6" key="1">
    <citation type="submission" date="2016-04" db="EMBL/GenBank/DDBJ databases">
        <title>The genome of Intoshia linei affirms orthonectids as highly simplified spiralians.</title>
        <authorList>
            <person name="Mikhailov K.V."/>
            <person name="Slusarev G.S."/>
            <person name="Nikitin M.A."/>
            <person name="Logacheva M.D."/>
            <person name="Penin A."/>
            <person name="Aleoshin V."/>
            <person name="Panchin Y.V."/>
        </authorList>
    </citation>
    <scope>NUCLEOTIDE SEQUENCE [LARGE SCALE GENOMIC DNA]</scope>
    <source>
        <strain evidence="5">Intl2013</strain>
        <tissue evidence="5">Whole animal</tissue>
    </source>
</reference>
<dbReference type="InterPro" id="IPR024743">
    <property type="entry name" value="Dynein_HC_stalk"/>
</dbReference>
<dbReference type="InterPro" id="IPR027417">
    <property type="entry name" value="P-loop_NTPase"/>
</dbReference>
<keyword evidence="6" id="KW-1185">Reference proteome</keyword>
<evidence type="ECO:0000313" key="5">
    <source>
        <dbReference type="EMBL" id="OAF68192.1"/>
    </source>
</evidence>
<dbReference type="Pfam" id="PF08393">
    <property type="entry name" value="DHC_N2"/>
    <property type="match status" value="1"/>
</dbReference>
<accession>A0A177B381</accession>
<dbReference type="InterPro" id="IPR026983">
    <property type="entry name" value="DHC"/>
</dbReference>
<evidence type="ECO:0000259" key="2">
    <source>
        <dbReference type="Pfam" id="PF08393"/>
    </source>
</evidence>
<dbReference type="EMBL" id="LWCA01000496">
    <property type="protein sequence ID" value="OAF68192.1"/>
    <property type="molecule type" value="Genomic_DNA"/>
</dbReference>
<dbReference type="GO" id="GO:0051959">
    <property type="term" value="F:dynein light intermediate chain binding"/>
    <property type="evidence" value="ECO:0007669"/>
    <property type="project" value="InterPro"/>
</dbReference>
<feature type="coiled-coil region" evidence="1">
    <location>
        <begin position="2830"/>
        <end position="2892"/>
    </location>
</feature>
<dbReference type="Pfam" id="PF12777">
    <property type="entry name" value="MT"/>
    <property type="match status" value="1"/>
</dbReference>
<keyword evidence="1" id="KW-0175">Coiled coil</keyword>
<feature type="domain" description="Dynein heavy chain coiled coil stalk" evidence="4">
    <location>
        <begin position="2595"/>
        <end position="2928"/>
    </location>
</feature>
<dbReference type="InterPro" id="IPR013602">
    <property type="entry name" value="Dynein_heavy_linker"/>
</dbReference>
<evidence type="ECO:0000313" key="6">
    <source>
        <dbReference type="Proteomes" id="UP000078046"/>
    </source>
</evidence>
<proteinExistence type="predicted"/>
<dbReference type="Pfam" id="PF12774">
    <property type="entry name" value="AAA_6"/>
    <property type="match status" value="1"/>
</dbReference>
<dbReference type="OrthoDB" id="5593012at2759"/>
<dbReference type="InterPro" id="IPR035699">
    <property type="entry name" value="AAA_6"/>
</dbReference>
<dbReference type="GO" id="GO:0045505">
    <property type="term" value="F:dynein intermediate chain binding"/>
    <property type="evidence" value="ECO:0007669"/>
    <property type="project" value="InterPro"/>
</dbReference>
<dbReference type="InterPro" id="IPR042222">
    <property type="entry name" value="Dynein_2_N"/>
</dbReference>
<feature type="coiled-coil region" evidence="1">
    <location>
        <begin position="2581"/>
        <end position="2622"/>
    </location>
</feature>
<protein>
    <submittedName>
        <fullName evidence="5">Uncharacterized protein</fullName>
    </submittedName>
</protein>
<dbReference type="GO" id="GO:0030286">
    <property type="term" value="C:dynein complex"/>
    <property type="evidence" value="ECO:0007669"/>
    <property type="project" value="InterPro"/>
</dbReference>
<dbReference type="Proteomes" id="UP000078046">
    <property type="component" value="Unassembled WGS sequence"/>
</dbReference>